<sequence>MNSKEILLAQLDACHENTWFVSLLNAIDGVSKEQASWKPNGTSNSIFEIVNHLIFYNERYLNWFKGMKNESSAETNTFENKGALSWSETVKRITHIMNEWKRVVEQSDLTESDSKAIELAHLTIHTTYHTGQIIYIRKLHDSWDPKNGVKG</sequence>
<dbReference type="InterPro" id="IPR024775">
    <property type="entry name" value="DinB-like"/>
</dbReference>
<protein>
    <submittedName>
        <fullName evidence="2">DinB family protein</fullName>
    </submittedName>
</protein>
<feature type="domain" description="DinB-like" evidence="1">
    <location>
        <begin position="23"/>
        <end position="132"/>
    </location>
</feature>
<evidence type="ECO:0000313" key="2">
    <source>
        <dbReference type="EMBL" id="MEN2766299.1"/>
    </source>
</evidence>
<gene>
    <name evidence="2" type="ORF">ABC228_03800</name>
</gene>
<organism evidence="2 3">
    <name type="scientific">Ornithinibacillus xuwenensis</name>
    <dbReference type="NCBI Taxonomy" id="3144668"/>
    <lineage>
        <taxon>Bacteria</taxon>
        <taxon>Bacillati</taxon>
        <taxon>Bacillota</taxon>
        <taxon>Bacilli</taxon>
        <taxon>Bacillales</taxon>
        <taxon>Bacillaceae</taxon>
        <taxon>Ornithinibacillus</taxon>
    </lineage>
</organism>
<evidence type="ECO:0000313" key="3">
    <source>
        <dbReference type="Proteomes" id="UP001444625"/>
    </source>
</evidence>
<dbReference type="Pfam" id="PF12867">
    <property type="entry name" value="DinB_2"/>
    <property type="match status" value="1"/>
</dbReference>
<name>A0ABU9XDF7_9BACI</name>
<accession>A0ABU9XDF7</accession>
<dbReference type="EMBL" id="JBDIML010000001">
    <property type="protein sequence ID" value="MEN2766299.1"/>
    <property type="molecule type" value="Genomic_DNA"/>
</dbReference>
<keyword evidence="3" id="KW-1185">Reference proteome</keyword>
<dbReference type="RefSeq" id="WP_345823752.1">
    <property type="nucleotide sequence ID" value="NZ_JBDIML010000001.1"/>
</dbReference>
<dbReference type="Proteomes" id="UP001444625">
    <property type="component" value="Unassembled WGS sequence"/>
</dbReference>
<reference evidence="2 3" key="1">
    <citation type="submission" date="2024-05" db="EMBL/GenBank/DDBJ databases">
        <authorList>
            <person name="Haq I."/>
            <person name="Ullah Z."/>
            <person name="Ahmad R."/>
            <person name="Li M."/>
            <person name="Tong Y."/>
        </authorList>
    </citation>
    <scope>NUCLEOTIDE SEQUENCE [LARGE SCALE GENOMIC DNA]</scope>
    <source>
        <strain evidence="2 3">16A2E</strain>
    </source>
</reference>
<dbReference type="InterPro" id="IPR034660">
    <property type="entry name" value="DinB/YfiT-like"/>
</dbReference>
<evidence type="ECO:0000259" key="1">
    <source>
        <dbReference type="Pfam" id="PF12867"/>
    </source>
</evidence>
<comment type="caution">
    <text evidence="2">The sequence shown here is derived from an EMBL/GenBank/DDBJ whole genome shotgun (WGS) entry which is preliminary data.</text>
</comment>
<proteinExistence type="predicted"/>
<dbReference type="SUPFAM" id="SSF109854">
    <property type="entry name" value="DinB/YfiT-like putative metalloenzymes"/>
    <property type="match status" value="1"/>
</dbReference>
<dbReference type="Gene3D" id="1.20.120.450">
    <property type="entry name" value="dinb family like domain"/>
    <property type="match status" value="1"/>
</dbReference>